<feature type="signal peptide" evidence="2">
    <location>
        <begin position="1"/>
        <end position="24"/>
    </location>
</feature>
<comment type="caution">
    <text evidence="4">The sequence shown here is derived from an EMBL/GenBank/DDBJ whole genome shotgun (WGS) entry which is preliminary data.</text>
</comment>
<name>A0A4Y2RKB7_ARAVE</name>
<dbReference type="EMBL" id="BGPR01017434">
    <property type="protein sequence ID" value="GBN76143.1"/>
    <property type="molecule type" value="Genomic_DNA"/>
</dbReference>
<evidence type="ECO:0000256" key="2">
    <source>
        <dbReference type="SAM" id="SignalP"/>
    </source>
</evidence>
<dbReference type="Gene3D" id="3.50.50.60">
    <property type="entry name" value="FAD/NAD(P)-binding domain"/>
    <property type="match status" value="1"/>
</dbReference>
<evidence type="ECO:0000313" key="4">
    <source>
        <dbReference type="EMBL" id="GBN76143.1"/>
    </source>
</evidence>
<evidence type="ECO:0000259" key="3">
    <source>
        <dbReference type="Pfam" id="PF05199"/>
    </source>
</evidence>
<dbReference type="GO" id="GO:0050660">
    <property type="term" value="F:flavin adenine dinucleotide binding"/>
    <property type="evidence" value="ECO:0007669"/>
    <property type="project" value="InterPro"/>
</dbReference>
<protein>
    <recommendedName>
        <fullName evidence="3">Glucose-methanol-choline oxidoreductase C-terminal domain-containing protein</fullName>
    </recommendedName>
</protein>
<dbReference type="OrthoDB" id="269227at2759"/>
<evidence type="ECO:0000256" key="1">
    <source>
        <dbReference type="ARBA" id="ARBA00010790"/>
    </source>
</evidence>
<dbReference type="SUPFAM" id="SSF51905">
    <property type="entry name" value="FAD/NAD(P)-binding domain"/>
    <property type="match status" value="1"/>
</dbReference>
<dbReference type="InterPro" id="IPR036188">
    <property type="entry name" value="FAD/NAD-bd_sf"/>
</dbReference>
<reference evidence="4 5" key="1">
    <citation type="journal article" date="2019" name="Sci. Rep.">
        <title>Orb-weaving spider Araneus ventricosus genome elucidates the spidroin gene catalogue.</title>
        <authorList>
            <person name="Kono N."/>
            <person name="Nakamura H."/>
            <person name="Ohtoshi R."/>
            <person name="Moran D.A.P."/>
            <person name="Shinohara A."/>
            <person name="Yoshida Y."/>
            <person name="Fujiwara M."/>
            <person name="Mori M."/>
            <person name="Tomita M."/>
            <person name="Arakawa K."/>
        </authorList>
    </citation>
    <scope>NUCLEOTIDE SEQUENCE [LARGE SCALE GENOMIC DNA]</scope>
</reference>
<dbReference type="PANTHER" id="PTHR11552">
    <property type="entry name" value="GLUCOSE-METHANOL-CHOLINE GMC OXIDOREDUCTASE"/>
    <property type="match status" value="1"/>
</dbReference>
<organism evidence="4 5">
    <name type="scientific">Araneus ventricosus</name>
    <name type="common">Orbweaver spider</name>
    <name type="synonym">Epeira ventricosa</name>
    <dbReference type="NCBI Taxonomy" id="182803"/>
    <lineage>
        <taxon>Eukaryota</taxon>
        <taxon>Metazoa</taxon>
        <taxon>Ecdysozoa</taxon>
        <taxon>Arthropoda</taxon>
        <taxon>Chelicerata</taxon>
        <taxon>Arachnida</taxon>
        <taxon>Araneae</taxon>
        <taxon>Araneomorphae</taxon>
        <taxon>Entelegynae</taxon>
        <taxon>Araneoidea</taxon>
        <taxon>Araneidae</taxon>
        <taxon>Araneus</taxon>
    </lineage>
</organism>
<dbReference type="PANTHER" id="PTHR11552:SF227">
    <property type="entry name" value="GLUCOSE DEHYDROGENASE [FAD, QUINONE]-LIKE PROTEIN"/>
    <property type="match status" value="1"/>
</dbReference>
<keyword evidence="2" id="KW-0732">Signal</keyword>
<feature type="chain" id="PRO_5021339724" description="Glucose-methanol-choline oxidoreductase C-terminal domain-containing protein" evidence="2">
    <location>
        <begin position="25"/>
        <end position="132"/>
    </location>
</feature>
<dbReference type="AlphaFoldDB" id="A0A4Y2RKB7"/>
<dbReference type="InterPro" id="IPR012132">
    <property type="entry name" value="GMC_OxRdtase"/>
</dbReference>
<keyword evidence="5" id="KW-1185">Reference proteome</keyword>
<gene>
    <name evidence="4" type="ORF">AVEN_166044_1</name>
</gene>
<dbReference type="GO" id="GO:0016614">
    <property type="term" value="F:oxidoreductase activity, acting on CH-OH group of donors"/>
    <property type="evidence" value="ECO:0007669"/>
    <property type="project" value="InterPro"/>
</dbReference>
<dbReference type="Pfam" id="PF05199">
    <property type="entry name" value="GMC_oxred_C"/>
    <property type="match status" value="1"/>
</dbReference>
<proteinExistence type="inferred from homology"/>
<dbReference type="Proteomes" id="UP000499080">
    <property type="component" value="Unassembled WGS sequence"/>
</dbReference>
<comment type="similarity">
    <text evidence="1">Belongs to the GMC oxidoreductase family.</text>
</comment>
<accession>A0A4Y2RKB7</accession>
<evidence type="ECO:0000313" key="5">
    <source>
        <dbReference type="Proteomes" id="UP000499080"/>
    </source>
</evidence>
<dbReference type="InterPro" id="IPR007867">
    <property type="entry name" value="GMC_OxRtase_C"/>
</dbReference>
<feature type="domain" description="Glucose-methanol-choline oxidoreductase C-terminal" evidence="3">
    <location>
        <begin position="85"/>
        <end position="116"/>
    </location>
</feature>
<sequence>MACRAGKQNLGRIFVLVVIILCRAYLEPKASSYLTSSVKSWELYMHNNMIQLVVECTYIFIEKSPPNFSRERDTRKTNPQEIRASVKGIEGLRVVDASVMPIVPSGNTNIPTIMVAEKASDIIKESISCTSD</sequence>